<dbReference type="Proteomes" id="UP001294570">
    <property type="component" value="Unassembled WGS sequence"/>
</dbReference>
<sequence>MTNLVDRGGAIYAGNASRSKLVKTKMANSVLDAGDAGDAGWGQLVKSNTGL</sequence>
<protein>
    <submittedName>
        <fullName evidence="1">Uncharacterized protein</fullName>
    </submittedName>
</protein>
<dbReference type="EMBL" id="JAXIVU010000025">
    <property type="protein sequence ID" value="MDY7220335.1"/>
    <property type="molecule type" value="Genomic_DNA"/>
</dbReference>
<name>A0ABU5GVE7_9GAMM</name>
<reference evidence="1 2" key="1">
    <citation type="submission" date="2023-12" db="EMBL/GenBank/DDBJ databases">
        <title>Denitrificimonas halotolerans sp. nov.,a novel species isolated from landfill leachate.</title>
        <authorList>
            <person name="Wang S."/>
        </authorList>
    </citation>
    <scope>NUCLEOTIDE SEQUENCE [LARGE SCALE GENOMIC DNA]</scope>
    <source>
        <strain evidence="1 2">JX-1</strain>
    </source>
</reference>
<gene>
    <name evidence="1" type="ORF">TOI97_12255</name>
</gene>
<keyword evidence="2" id="KW-1185">Reference proteome</keyword>
<evidence type="ECO:0000313" key="1">
    <source>
        <dbReference type="EMBL" id="MDY7220335.1"/>
    </source>
</evidence>
<evidence type="ECO:0000313" key="2">
    <source>
        <dbReference type="Proteomes" id="UP001294570"/>
    </source>
</evidence>
<accession>A0ABU5GVE7</accession>
<organism evidence="1 2">
    <name type="scientific">Denitrificimonas halotolerans</name>
    <dbReference type="NCBI Taxonomy" id="3098930"/>
    <lineage>
        <taxon>Bacteria</taxon>
        <taxon>Pseudomonadati</taxon>
        <taxon>Pseudomonadota</taxon>
        <taxon>Gammaproteobacteria</taxon>
        <taxon>Pseudomonadales</taxon>
        <taxon>Pseudomonadaceae</taxon>
        <taxon>Denitrificimonas</taxon>
    </lineage>
</organism>
<proteinExistence type="predicted"/>
<comment type="caution">
    <text evidence="1">The sequence shown here is derived from an EMBL/GenBank/DDBJ whole genome shotgun (WGS) entry which is preliminary data.</text>
</comment>